<comment type="caution">
    <text evidence="1">The sequence shown here is derived from an EMBL/GenBank/DDBJ whole genome shotgun (WGS) entry which is preliminary data.</text>
</comment>
<gene>
    <name evidence="1" type="ORF">CQR37_03730</name>
</gene>
<dbReference type="Proteomes" id="UP000224303">
    <property type="component" value="Unassembled WGS sequence"/>
</dbReference>
<name>A0A2G0EDA0_ENTFC</name>
<dbReference type="EMBL" id="PCGC01000005">
    <property type="protein sequence ID" value="PHL22402.1"/>
    <property type="molecule type" value="Genomic_DNA"/>
</dbReference>
<organism evidence="1 2">
    <name type="scientific">Enterococcus faecium</name>
    <name type="common">Streptococcus faecium</name>
    <dbReference type="NCBI Taxonomy" id="1352"/>
    <lineage>
        <taxon>Bacteria</taxon>
        <taxon>Bacillati</taxon>
        <taxon>Bacillota</taxon>
        <taxon>Bacilli</taxon>
        <taxon>Lactobacillales</taxon>
        <taxon>Enterococcaceae</taxon>
        <taxon>Enterococcus</taxon>
    </lineage>
</organism>
<reference evidence="1 2" key="1">
    <citation type="submission" date="2017-10" db="EMBL/GenBank/DDBJ databases">
        <title>Draft genomes of the Enterococcus faecium isolated from human feces before and after Helicobacter pylori eradication therapy.</title>
        <authorList>
            <person name="Prianichniikov N.A."/>
            <person name="Glushchenko O.E."/>
            <person name="Malakhova M.V."/>
        </authorList>
    </citation>
    <scope>NUCLEOTIDE SEQUENCE [LARGE SCALE GENOMIC DNA]</scope>
    <source>
        <strain evidence="1 2">Hp_5-7</strain>
    </source>
</reference>
<evidence type="ECO:0000313" key="2">
    <source>
        <dbReference type="Proteomes" id="UP000224303"/>
    </source>
</evidence>
<sequence>MPIIPFFIQKKNIKLQVFNLFDVLINTQKKNIKLQVFNLFDVLINTLYNEGYDQTLERS</sequence>
<protein>
    <submittedName>
        <fullName evidence="1">Uncharacterized protein</fullName>
    </submittedName>
</protein>
<proteinExistence type="predicted"/>
<dbReference type="AlphaFoldDB" id="A0A2G0EDA0"/>
<accession>A0A2G0EDA0</accession>
<evidence type="ECO:0000313" key="1">
    <source>
        <dbReference type="EMBL" id="PHL22402.1"/>
    </source>
</evidence>